<keyword evidence="4" id="KW-1185">Reference proteome</keyword>
<dbReference type="PROSITE" id="PS51089">
    <property type="entry name" value="HP"/>
    <property type="match status" value="1"/>
</dbReference>
<dbReference type="GO" id="GO:0005546">
    <property type="term" value="F:phosphatidylinositol-4,5-bisphosphate binding"/>
    <property type="evidence" value="ECO:0007669"/>
    <property type="project" value="TreeGrafter"/>
</dbReference>
<dbReference type="InterPro" id="IPR029006">
    <property type="entry name" value="ADF-H/Gelsolin-like_dom_sf"/>
</dbReference>
<dbReference type="GO" id="GO:0051015">
    <property type="term" value="F:actin filament binding"/>
    <property type="evidence" value="ECO:0007669"/>
    <property type="project" value="InterPro"/>
</dbReference>
<dbReference type="GO" id="GO:0051016">
    <property type="term" value="P:barbed-end actin filament capping"/>
    <property type="evidence" value="ECO:0007669"/>
    <property type="project" value="TreeGrafter"/>
</dbReference>
<organism evidence="3 4">
    <name type="scientific">Polypedilum vanderplanki</name>
    <name type="common">Sleeping chironomid midge</name>
    <dbReference type="NCBI Taxonomy" id="319348"/>
    <lineage>
        <taxon>Eukaryota</taxon>
        <taxon>Metazoa</taxon>
        <taxon>Ecdysozoa</taxon>
        <taxon>Arthropoda</taxon>
        <taxon>Hexapoda</taxon>
        <taxon>Insecta</taxon>
        <taxon>Pterygota</taxon>
        <taxon>Neoptera</taxon>
        <taxon>Endopterygota</taxon>
        <taxon>Diptera</taxon>
        <taxon>Nematocera</taxon>
        <taxon>Chironomoidea</taxon>
        <taxon>Chironomidae</taxon>
        <taxon>Chironominae</taxon>
        <taxon>Polypedilum</taxon>
        <taxon>Polypedilum</taxon>
    </lineage>
</organism>
<dbReference type="GO" id="GO:0005737">
    <property type="term" value="C:cytoplasm"/>
    <property type="evidence" value="ECO:0007669"/>
    <property type="project" value="TreeGrafter"/>
</dbReference>
<dbReference type="SUPFAM" id="SSF55753">
    <property type="entry name" value="Actin depolymerizing proteins"/>
    <property type="match status" value="5"/>
</dbReference>
<dbReference type="SUPFAM" id="SSF47050">
    <property type="entry name" value="VHP, Villin headpiece domain"/>
    <property type="match status" value="1"/>
</dbReference>
<accession>A0A9J6C8P8</accession>
<comment type="caution">
    <text evidence="3">The sequence shown here is derived from an EMBL/GenBank/DDBJ whole genome shotgun (WGS) entry which is preliminary data.</text>
</comment>
<evidence type="ECO:0000256" key="1">
    <source>
        <dbReference type="SAM" id="MobiDB-lite"/>
    </source>
</evidence>
<evidence type="ECO:0000313" key="3">
    <source>
        <dbReference type="EMBL" id="KAG5678022.1"/>
    </source>
</evidence>
<reference evidence="3" key="1">
    <citation type="submission" date="2021-03" db="EMBL/GenBank/DDBJ databases">
        <title>Chromosome level genome of the anhydrobiotic midge Polypedilum vanderplanki.</title>
        <authorList>
            <person name="Yoshida Y."/>
            <person name="Kikawada T."/>
            <person name="Gusev O."/>
        </authorList>
    </citation>
    <scope>NUCLEOTIDE SEQUENCE</scope>
    <source>
        <strain evidence="3">NIAS01</strain>
        <tissue evidence="3">Whole body or cell culture</tissue>
    </source>
</reference>
<dbReference type="OrthoDB" id="28894at2759"/>
<dbReference type="PANTHER" id="PTHR11977:SF45">
    <property type="entry name" value="SUPERVILLIN"/>
    <property type="match status" value="1"/>
</dbReference>
<gene>
    <name evidence="3" type="ORF">PVAND_007730</name>
</gene>
<dbReference type="Gene3D" id="3.40.20.10">
    <property type="entry name" value="Severin"/>
    <property type="match status" value="5"/>
</dbReference>
<evidence type="ECO:0000313" key="4">
    <source>
        <dbReference type="Proteomes" id="UP001107558"/>
    </source>
</evidence>
<evidence type="ECO:0000259" key="2">
    <source>
        <dbReference type="PROSITE" id="PS51089"/>
    </source>
</evidence>
<dbReference type="EMBL" id="JADBJN010000002">
    <property type="protein sequence ID" value="KAG5678022.1"/>
    <property type="molecule type" value="Genomic_DNA"/>
</dbReference>
<dbReference type="Pfam" id="PF02209">
    <property type="entry name" value="VHP"/>
    <property type="match status" value="1"/>
</dbReference>
<feature type="domain" description="HP" evidence="2">
    <location>
        <begin position="1299"/>
        <end position="1362"/>
    </location>
</feature>
<dbReference type="GO" id="GO:0015629">
    <property type="term" value="C:actin cytoskeleton"/>
    <property type="evidence" value="ECO:0007669"/>
    <property type="project" value="TreeGrafter"/>
</dbReference>
<feature type="compositionally biased region" description="Polar residues" evidence="1">
    <location>
        <begin position="37"/>
        <end position="57"/>
    </location>
</feature>
<dbReference type="Gene3D" id="1.10.950.10">
    <property type="entry name" value="Villin headpiece domain"/>
    <property type="match status" value="1"/>
</dbReference>
<feature type="region of interest" description="Disordered" evidence="1">
    <location>
        <begin position="236"/>
        <end position="258"/>
    </location>
</feature>
<dbReference type="SMART" id="SM00262">
    <property type="entry name" value="GEL"/>
    <property type="match status" value="4"/>
</dbReference>
<dbReference type="InterPro" id="IPR003128">
    <property type="entry name" value="Villin_headpiece"/>
</dbReference>
<dbReference type="InterPro" id="IPR007122">
    <property type="entry name" value="Villin/Gelsolin"/>
</dbReference>
<feature type="region of interest" description="Disordered" evidence="1">
    <location>
        <begin position="25"/>
        <end position="57"/>
    </location>
</feature>
<dbReference type="PANTHER" id="PTHR11977">
    <property type="entry name" value="VILLIN"/>
    <property type="match status" value="1"/>
</dbReference>
<protein>
    <recommendedName>
        <fullName evidence="2">HP domain-containing protein</fullName>
    </recommendedName>
</protein>
<dbReference type="GO" id="GO:0008154">
    <property type="term" value="P:actin polymerization or depolymerization"/>
    <property type="evidence" value="ECO:0007669"/>
    <property type="project" value="TreeGrafter"/>
</dbReference>
<dbReference type="GO" id="GO:0051014">
    <property type="term" value="P:actin filament severing"/>
    <property type="evidence" value="ECO:0007669"/>
    <property type="project" value="TreeGrafter"/>
</dbReference>
<dbReference type="InterPro" id="IPR036886">
    <property type="entry name" value="Villin_headpiece_dom_sf"/>
</dbReference>
<proteinExistence type="predicted"/>
<sequence length="1362" mass="154899">MEDNSGEEDRPRASIRDLISASLLVSPEQQQRKCDENNNSNASSTAVDAEKSSSSIDDGNVVAAAAVTDDNEQVESITEEKIKPKQMVGLFPLDLRSELKQRVGSGKAGFALKKSSTNIDITNNNISSSNLKKSEPIPIALAPVTKPGDLLKTIKGLKLTKSESIDDDDDPEDAGVENLSFKEKLLLIERSSSRNIVNPLTQNLLAKSKSTSIVSQQASEAVKERLKRLNDLESEKRASIDQISSDEDNEKMRPDQESIAKNGSIAERMALLKNSGENNWRKRVTKKEITEEIKRESIVNDVLTSVTLREKENEFGKPQLRQVKSVDIGGAGNLSDRLENLKYNSEKWKTRVESSDASNFKISNDDSENPPELPFTRDATKKSPPMRTFKSDKIQSYKLSKSSSTAVFASSKSSIKTFSRSQSVQENNDSQSQVQQNIKGLKIQLPTLDQGIDNFFTKADEVKTTEDESVDITDFDEIKVESTMLTKRKVTQGPKRRRPANAMKSLAQLRTDTISEYTELVQCDSPSPNDKDTKKSKFTDEALAGLKSVEDFTAVTLKSSAEPLILTHLPYKLPMLIHIKGRRHVQCRIVPMKFSSLNDGDCFVLVTSDKLFNFIGRYANVIETKVCKDLCTSIVRDKDLGCSANMVLTISEKNLDGYNGKIFCKLLERGEDEELVSAGHSDEDELIEACLQETNMVYEFTDDALFPVDDFWGQVITISIVNSRKIFVFDFGAEVYVWCGKNALPDDKRIAVMLAEELFESSFDYSACHLNPINFSSLCGNRKVPDIKMSGIKRPDWAFLARVSQNMETILFKQKFADWPDIKIQPKNGIAHVDCNEIEHIDGAHLFRSYRYEEPNLILENSCLGRGNFYFDEDTRRYFEIITDNVKKWHATADGNEELPIELHPHFYATEAYTILWKYQINITVRELSGKVSNRSTVGRDRYVYFNWQGVDATASEKGTSTLAMVELDKEKGSQMIIQQFNEIPAFVRLFKTIFIHKRHSDETRYDSWRMYIVTGGSDTNEAIALEVPCELKQLRSRACIFLVQGRKGQLVLWKGAKTSEQQQKAALNVCSKLCGKKYSEFFATEKIRLREHAEGQESAEFFATFGSCDEDDETKRAAYGSLLQCESESFDFTPKMYELTSKNGSFEAIEVVPNMRSKDHYTAFPFVQMDLYSARQPTLFLIDNGNVLYLWQGWWPKIIDENNGSQDEVDVNNIENRAGENRWHLERCEAMQTAIDYWKAKCGHNEKNRKEAYIITAGYEPIKFQTIFPEWKIHDEVVEMNSVNPSKEMIPIEEYLARFHQSVYPLEVLLKRPLPEYVNPTKLEMYLDDEEFEQTLGMMKDEWKKLPAWKKTNLRKEHGLF</sequence>
<name>A0A9J6C8P8_POLVA</name>
<feature type="region of interest" description="Disordered" evidence="1">
    <location>
        <begin position="354"/>
        <end position="388"/>
    </location>
</feature>
<dbReference type="Proteomes" id="UP001107558">
    <property type="component" value="Chromosome 2"/>
</dbReference>
<dbReference type="SMART" id="SM00153">
    <property type="entry name" value="VHP"/>
    <property type="match status" value="1"/>
</dbReference>